<comment type="caution">
    <text evidence="1">The sequence shown here is derived from an EMBL/GenBank/DDBJ whole genome shotgun (WGS) entry which is preliminary data.</text>
</comment>
<sequence length="87" mass="9926">MGFGRCLGNYTVTEAKPWGIMDGSKLIVDRIFEMILIQTDSLEAAIMPFRKVQHIPREENTVTNSIAKMICDRKPGLRLFKDSLLRV</sequence>
<dbReference type="AlphaFoldDB" id="A0A7J9E0G7"/>
<dbReference type="EMBL" id="JABEZW010000005">
    <property type="protein sequence ID" value="MBA0766512.1"/>
    <property type="molecule type" value="Genomic_DNA"/>
</dbReference>
<protein>
    <recommendedName>
        <fullName evidence="3">RNase H type-1 domain-containing protein</fullName>
    </recommendedName>
</protein>
<dbReference type="Proteomes" id="UP000593568">
    <property type="component" value="Unassembled WGS sequence"/>
</dbReference>
<organism evidence="1 2">
    <name type="scientific">Gossypium trilobum</name>
    <dbReference type="NCBI Taxonomy" id="34281"/>
    <lineage>
        <taxon>Eukaryota</taxon>
        <taxon>Viridiplantae</taxon>
        <taxon>Streptophyta</taxon>
        <taxon>Embryophyta</taxon>
        <taxon>Tracheophyta</taxon>
        <taxon>Spermatophyta</taxon>
        <taxon>Magnoliopsida</taxon>
        <taxon>eudicotyledons</taxon>
        <taxon>Gunneridae</taxon>
        <taxon>Pentapetalae</taxon>
        <taxon>rosids</taxon>
        <taxon>malvids</taxon>
        <taxon>Malvales</taxon>
        <taxon>Malvaceae</taxon>
        <taxon>Malvoideae</taxon>
        <taxon>Gossypium</taxon>
    </lineage>
</organism>
<name>A0A7J9E0G7_9ROSI</name>
<evidence type="ECO:0000313" key="1">
    <source>
        <dbReference type="EMBL" id="MBA0766512.1"/>
    </source>
</evidence>
<reference evidence="1 2" key="1">
    <citation type="journal article" date="2019" name="Genome Biol. Evol.">
        <title>Insights into the evolution of the New World diploid cottons (Gossypium, subgenus Houzingenia) based on genome sequencing.</title>
        <authorList>
            <person name="Grover C.E."/>
            <person name="Arick M.A. 2nd"/>
            <person name="Thrash A."/>
            <person name="Conover J.L."/>
            <person name="Sanders W.S."/>
            <person name="Peterson D.G."/>
            <person name="Frelichowski J.E."/>
            <person name="Scheffler J.A."/>
            <person name="Scheffler B.E."/>
            <person name="Wendel J.F."/>
        </authorList>
    </citation>
    <scope>NUCLEOTIDE SEQUENCE [LARGE SCALE GENOMIC DNA]</scope>
    <source>
        <strain evidence="1">8</strain>
        <tissue evidence="1">Leaf</tissue>
    </source>
</reference>
<accession>A0A7J9E0G7</accession>
<proteinExistence type="predicted"/>
<gene>
    <name evidence="1" type="ORF">Gotri_015546</name>
</gene>
<evidence type="ECO:0000313" key="2">
    <source>
        <dbReference type="Proteomes" id="UP000593568"/>
    </source>
</evidence>
<evidence type="ECO:0008006" key="3">
    <source>
        <dbReference type="Google" id="ProtNLM"/>
    </source>
</evidence>
<keyword evidence="2" id="KW-1185">Reference proteome</keyword>